<gene>
    <name evidence="2" type="ORF">CCHR01_08224</name>
</gene>
<comment type="caution">
    <text evidence="2">The sequence shown here is derived from an EMBL/GenBank/DDBJ whole genome shotgun (WGS) entry which is preliminary data.</text>
</comment>
<protein>
    <submittedName>
        <fullName evidence="2">Uncharacterized protein</fullName>
    </submittedName>
</protein>
<organism evidence="2 3">
    <name type="scientific">Colletotrichum chrysophilum</name>
    <dbReference type="NCBI Taxonomy" id="1836956"/>
    <lineage>
        <taxon>Eukaryota</taxon>
        <taxon>Fungi</taxon>
        <taxon>Dikarya</taxon>
        <taxon>Ascomycota</taxon>
        <taxon>Pezizomycotina</taxon>
        <taxon>Sordariomycetes</taxon>
        <taxon>Hypocreomycetidae</taxon>
        <taxon>Glomerellales</taxon>
        <taxon>Glomerellaceae</taxon>
        <taxon>Colletotrichum</taxon>
        <taxon>Colletotrichum gloeosporioides species complex</taxon>
    </lineage>
</organism>
<evidence type="ECO:0000313" key="2">
    <source>
        <dbReference type="EMBL" id="KAK1849112.1"/>
    </source>
</evidence>
<feature type="compositionally biased region" description="Basic and acidic residues" evidence="1">
    <location>
        <begin position="83"/>
        <end position="98"/>
    </location>
</feature>
<keyword evidence="3" id="KW-1185">Reference proteome</keyword>
<dbReference type="Proteomes" id="UP001243330">
    <property type="component" value="Unassembled WGS sequence"/>
</dbReference>
<name>A0AAD9ALQ1_9PEZI</name>
<dbReference type="EMBL" id="JAQOWY010000152">
    <property type="protein sequence ID" value="KAK1849112.1"/>
    <property type="molecule type" value="Genomic_DNA"/>
</dbReference>
<sequence>MAIPDVSWGGSPGRCLGRSSSVRNAGDAGAEQRNGDAMQGRTRISLRSVPGLITEWKAGWNKQPTNVGTAAIARPCPPPSRQTPDRLGRQITADHEPCEATTSQVLPGCRSRASQSDPTRKGDHPVPQQRRSLLLRHSVSVQYWVLRLLLLLRTQVNARPLACPLS</sequence>
<accession>A0AAD9ALQ1</accession>
<proteinExistence type="predicted"/>
<evidence type="ECO:0000256" key="1">
    <source>
        <dbReference type="SAM" id="MobiDB-lite"/>
    </source>
</evidence>
<reference evidence="2" key="1">
    <citation type="submission" date="2023-01" db="EMBL/GenBank/DDBJ databases">
        <title>Colletotrichum chrysophilum M932 genome sequence.</title>
        <authorList>
            <person name="Baroncelli R."/>
        </authorList>
    </citation>
    <scope>NUCLEOTIDE SEQUENCE</scope>
    <source>
        <strain evidence="2">M932</strain>
    </source>
</reference>
<feature type="region of interest" description="Disordered" evidence="1">
    <location>
        <begin position="66"/>
        <end position="129"/>
    </location>
</feature>
<evidence type="ECO:0000313" key="3">
    <source>
        <dbReference type="Proteomes" id="UP001243330"/>
    </source>
</evidence>
<dbReference type="AlphaFoldDB" id="A0AAD9ALQ1"/>
<feature type="region of interest" description="Disordered" evidence="1">
    <location>
        <begin position="1"/>
        <end position="39"/>
    </location>
</feature>